<name>A0ABW0HDQ6_9HYPH</name>
<dbReference type="EMBL" id="JBHSLV010000031">
    <property type="protein sequence ID" value="MFC5394532.1"/>
    <property type="molecule type" value="Genomic_DNA"/>
</dbReference>
<comment type="caution">
    <text evidence="1">The sequence shown here is derived from an EMBL/GenBank/DDBJ whole genome shotgun (WGS) entry which is preliminary data.</text>
</comment>
<dbReference type="RefSeq" id="WP_377009901.1">
    <property type="nucleotide sequence ID" value="NZ_JBHSLV010000031.1"/>
</dbReference>
<evidence type="ECO:0000313" key="1">
    <source>
        <dbReference type="EMBL" id="MFC5394532.1"/>
    </source>
</evidence>
<proteinExistence type="predicted"/>
<sequence length="113" mass="12662">MVTTLGTWSRWRPFPDPRKGEALVAPVGAGCYDLRLRSTKERILFGMGAHLAGRMTSLLPAPYGNGTRNNSAKRQCVLDELDDMEYRTIAFSTKGEAKAFEKTLRAFGYRFPT</sequence>
<organism evidence="1 2">
    <name type="scientific">Bosea vestrisii</name>
    <dbReference type="NCBI Taxonomy" id="151416"/>
    <lineage>
        <taxon>Bacteria</taxon>
        <taxon>Pseudomonadati</taxon>
        <taxon>Pseudomonadota</taxon>
        <taxon>Alphaproteobacteria</taxon>
        <taxon>Hyphomicrobiales</taxon>
        <taxon>Boseaceae</taxon>
        <taxon>Bosea</taxon>
    </lineage>
</organism>
<gene>
    <name evidence="1" type="ORF">ACFPPC_17985</name>
</gene>
<dbReference type="Proteomes" id="UP001596104">
    <property type="component" value="Unassembled WGS sequence"/>
</dbReference>
<evidence type="ECO:0000313" key="2">
    <source>
        <dbReference type="Proteomes" id="UP001596104"/>
    </source>
</evidence>
<accession>A0ABW0HDQ6</accession>
<reference evidence="2" key="1">
    <citation type="journal article" date="2019" name="Int. J. Syst. Evol. Microbiol.">
        <title>The Global Catalogue of Microorganisms (GCM) 10K type strain sequencing project: providing services to taxonomists for standard genome sequencing and annotation.</title>
        <authorList>
            <consortium name="The Broad Institute Genomics Platform"/>
            <consortium name="The Broad Institute Genome Sequencing Center for Infectious Disease"/>
            <person name="Wu L."/>
            <person name="Ma J."/>
        </authorList>
    </citation>
    <scope>NUCLEOTIDE SEQUENCE [LARGE SCALE GENOMIC DNA]</scope>
    <source>
        <strain evidence="2">CGMCC 1.16326</strain>
    </source>
</reference>
<keyword evidence="2" id="KW-1185">Reference proteome</keyword>
<protein>
    <submittedName>
        <fullName evidence="1">Uncharacterized protein</fullName>
    </submittedName>
</protein>